<sequence length="83" mass="8739">MVDLESGTTTAHASTVNVPGPIRTINETQAGSTGGKANELSSRDQHDEGGKPSKEVSASRYGGTHEDPNFPDGGWRAWLVIFG</sequence>
<name>A0A9P7K8E0_9AGAR</name>
<feature type="non-terminal residue" evidence="2">
    <location>
        <position position="83"/>
    </location>
</feature>
<dbReference type="Proteomes" id="UP000775547">
    <property type="component" value="Unassembled WGS sequence"/>
</dbReference>
<feature type="compositionally biased region" description="Polar residues" evidence="1">
    <location>
        <begin position="1"/>
        <end position="17"/>
    </location>
</feature>
<evidence type="ECO:0000313" key="2">
    <source>
        <dbReference type="EMBL" id="KAG5641008.1"/>
    </source>
</evidence>
<reference evidence="2" key="1">
    <citation type="submission" date="2020-07" db="EMBL/GenBank/DDBJ databases">
        <authorList>
            <person name="Nieuwenhuis M."/>
            <person name="Van De Peppel L.J.J."/>
        </authorList>
    </citation>
    <scope>NUCLEOTIDE SEQUENCE</scope>
    <source>
        <strain evidence="2">AP01</strain>
        <tissue evidence="2">Mycelium</tissue>
    </source>
</reference>
<evidence type="ECO:0000313" key="3">
    <source>
        <dbReference type="Proteomes" id="UP000775547"/>
    </source>
</evidence>
<reference evidence="2" key="2">
    <citation type="submission" date="2021-10" db="EMBL/GenBank/DDBJ databases">
        <title>Phylogenomics reveals ancestral predisposition of the termite-cultivated fungus Termitomyces towards a domesticated lifestyle.</title>
        <authorList>
            <person name="Auxier B."/>
            <person name="Grum-Grzhimaylo A."/>
            <person name="Cardenas M.E."/>
            <person name="Lodge J.D."/>
            <person name="Laessoe T."/>
            <person name="Pedersen O."/>
            <person name="Smith M.E."/>
            <person name="Kuyper T.W."/>
            <person name="Franco-Molano E.A."/>
            <person name="Baroni T.J."/>
            <person name="Aanen D.K."/>
        </authorList>
    </citation>
    <scope>NUCLEOTIDE SEQUENCE</scope>
    <source>
        <strain evidence="2">AP01</strain>
        <tissue evidence="2">Mycelium</tissue>
    </source>
</reference>
<organism evidence="2 3">
    <name type="scientific">Asterophora parasitica</name>
    <dbReference type="NCBI Taxonomy" id="117018"/>
    <lineage>
        <taxon>Eukaryota</taxon>
        <taxon>Fungi</taxon>
        <taxon>Dikarya</taxon>
        <taxon>Basidiomycota</taxon>
        <taxon>Agaricomycotina</taxon>
        <taxon>Agaricomycetes</taxon>
        <taxon>Agaricomycetidae</taxon>
        <taxon>Agaricales</taxon>
        <taxon>Tricholomatineae</taxon>
        <taxon>Lyophyllaceae</taxon>
        <taxon>Asterophora</taxon>
    </lineage>
</organism>
<evidence type="ECO:0000256" key="1">
    <source>
        <dbReference type="SAM" id="MobiDB-lite"/>
    </source>
</evidence>
<dbReference type="AlphaFoldDB" id="A0A9P7K8E0"/>
<feature type="region of interest" description="Disordered" evidence="1">
    <location>
        <begin position="1"/>
        <end position="73"/>
    </location>
</feature>
<feature type="compositionally biased region" description="Basic and acidic residues" evidence="1">
    <location>
        <begin position="41"/>
        <end position="54"/>
    </location>
</feature>
<dbReference type="OrthoDB" id="3065451at2759"/>
<dbReference type="EMBL" id="JABCKV010000418">
    <property type="protein sequence ID" value="KAG5641008.1"/>
    <property type="molecule type" value="Genomic_DNA"/>
</dbReference>
<comment type="caution">
    <text evidence="2">The sequence shown here is derived from an EMBL/GenBank/DDBJ whole genome shotgun (WGS) entry which is preliminary data.</text>
</comment>
<protein>
    <submittedName>
        <fullName evidence="2">Uncharacterized protein</fullName>
    </submittedName>
</protein>
<keyword evidence="3" id="KW-1185">Reference proteome</keyword>
<accession>A0A9P7K8E0</accession>
<proteinExistence type="predicted"/>
<gene>
    <name evidence="2" type="ORF">DXG03_006391</name>
</gene>